<dbReference type="GO" id="GO:0015934">
    <property type="term" value="C:large ribosomal subunit"/>
    <property type="evidence" value="ECO:0007669"/>
    <property type="project" value="InterPro"/>
</dbReference>
<evidence type="ECO:0000259" key="8">
    <source>
        <dbReference type="SMART" id="SM01383"/>
    </source>
</evidence>
<evidence type="ECO:0000256" key="3">
    <source>
        <dbReference type="ARBA" id="ARBA00023274"/>
    </source>
</evidence>
<dbReference type="InterPro" id="IPR014726">
    <property type="entry name" value="Ribosomal_uL2_dom3"/>
</dbReference>
<evidence type="ECO:0000256" key="1">
    <source>
        <dbReference type="ARBA" id="ARBA00005636"/>
    </source>
</evidence>
<reference evidence="9 10" key="1">
    <citation type="journal article" date="2016" name="Nat. Commun.">
        <title>Thousands of microbial genomes shed light on interconnected biogeochemical processes in an aquifer system.</title>
        <authorList>
            <person name="Anantharaman K."/>
            <person name="Brown C.T."/>
            <person name="Hug L.A."/>
            <person name="Sharon I."/>
            <person name="Castelle C.J."/>
            <person name="Probst A.J."/>
            <person name="Thomas B.C."/>
            <person name="Singh A."/>
            <person name="Wilkins M.J."/>
            <person name="Karaoz U."/>
            <person name="Brodie E.L."/>
            <person name="Williams K.H."/>
            <person name="Hubbard S.S."/>
            <person name="Banfield J.F."/>
        </authorList>
    </citation>
    <scope>NUCLEOTIDE SEQUENCE [LARGE SCALE GENOMIC DNA]</scope>
</reference>
<dbReference type="FunFam" id="2.40.50.140:FF:000003">
    <property type="entry name" value="50S ribosomal protein L2"/>
    <property type="match status" value="1"/>
</dbReference>
<feature type="domain" description="Large ribosomal subunit protein uL2 RNA-binding" evidence="8">
    <location>
        <begin position="42"/>
        <end position="117"/>
    </location>
</feature>
<protein>
    <recommendedName>
        <fullName evidence="4 5">Large ribosomal subunit protein uL2</fullName>
    </recommendedName>
</protein>
<keyword evidence="5" id="KW-0694">RNA-binding</keyword>
<dbReference type="HAMAP" id="MF_01320_B">
    <property type="entry name" value="Ribosomal_uL2_B"/>
    <property type="match status" value="1"/>
</dbReference>
<dbReference type="SMART" id="SM01382">
    <property type="entry name" value="Ribosomal_L2_C"/>
    <property type="match status" value="1"/>
</dbReference>
<dbReference type="FunFam" id="4.10.950.10:FF:000001">
    <property type="entry name" value="50S ribosomal protein L2"/>
    <property type="match status" value="1"/>
</dbReference>
<evidence type="ECO:0000313" key="10">
    <source>
        <dbReference type="Proteomes" id="UP000176751"/>
    </source>
</evidence>
<dbReference type="FunFam" id="2.30.30.30:FF:000001">
    <property type="entry name" value="50S ribosomal protein L2"/>
    <property type="match status" value="1"/>
</dbReference>
<proteinExistence type="inferred from homology"/>
<dbReference type="InterPro" id="IPR022669">
    <property type="entry name" value="Ribosomal_uL2_C"/>
</dbReference>
<organism evidence="9 10">
    <name type="scientific">Candidatus Curtissbacteria bacterium RIFOXYA1_FULL_41_14</name>
    <dbReference type="NCBI Taxonomy" id="1797737"/>
    <lineage>
        <taxon>Bacteria</taxon>
        <taxon>Candidatus Curtissiibacteriota</taxon>
    </lineage>
</organism>
<dbReference type="InterPro" id="IPR022666">
    <property type="entry name" value="Ribosomal_uL2_RNA-bd_dom"/>
</dbReference>
<feature type="compositionally biased region" description="Basic residues" evidence="6">
    <location>
        <begin position="252"/>
        <end position="273"/>
    </location>
</feature>
<dbReference type="InterPro" id="IPR014722">
    <property type="entry name" value="Rib_uL2_dom2"/>
</dbReference>
<dbReference type="Pfam" id="PF00181">
    <property type="entry name" value="Ribosomal_L2_N"/>
    <property type="match status" value="1"/>
</dbReference>
<dbReference type="AlphaFoldDB" id="A0A1F5HC87"/>
<comment type="function">
    <text evidence="5">One of the primary rRNA binding proteins. Required for association of the 30S and 50S subunits to form the 70S ribosome, for tRNA binding and peptide bond formation. It has been suggested to have peptidyltransferase activity; this is somewhat controversial. Makes several contacts with the 16S rRNA in the 70S ribosome.</text>
</comment>
<keyword evidence="3 5" id="KW-0687">Ribonucleoprotein</keyword>
<gene>
    <name evidence="5" type="primary">rplB</name>
    <name evidence="9" type="ORF">A2196_02600</name>
</gene>
<dbReference type="GO" id="GO:0002181">
    <property type="term" value="P:cytoplasmic translation"/>
    <property type="evidence" value="ECO:0007669"/>
    <property type="project" value="TreeGrafter"/>
</dbReference>
<feature type="domain" description="Large ribosomal subunit protein uL2 C-terminal" evidence="7">
    <location>
        <begin position="123"/>
        <end position="251"/>
    </location>
</feature>
<dbReference type="GO" id="GO:0016740">
    <property type="term" value="F:transferase activity"/>
    <property type="evidence" value="ECO:0007669"/>
    <property type="project" value="InterPro"/>
</dbReference>
<dbReference type="SUPFAM" id="SSF50104">
    <property type="entry name" value="Translation proteins SH3-like domain"/>
    <property type="match status" value="1"/>
</dbReference>
<dbReference type="NCBIfam" id="TIGR01171">
    <property type="entry name" value="rplB_bact"/>
    <property type="match status" value="1"/>
</dbReference>
<accession>A0A1F5HC87</accession>
<dbReference type="SMART" id="SM01383">
    <property type="entry name" value="Ribosomal_L2"/>
    <property type="match status" value="1"/>
</dbReference>
<evidence type="ECO:0000256" key="6">
    <source>
        <dbReference type="SAM" id="MobiDB-lite"/>
    </source>
</evidence>
<dbReference type="InterPro" id="IPR012340">
    <property type="entry name" value="NA-bd_OB-fold"/>
</dbReference>
<dbReference type="InterPro" id="IPR005880">
    <property type="entry name" value="Ribosomal_uL2_bac/org-type"/>
</dbReference>
<dbReference type="Gene3D" id="2.30.30.30">
    <property type="match status" value="1"/>
</dbReference>
<dbReference type="Gene3D" id="4.10.950.10">
    <property type="entry name" value="Ribosomal protein L2, domain 3"/>
    <property type="match status" value="1"/>
</dbReference>
<evidence type="ECO:0000259" key="7">
    <source>
        <dbReference type="SMART" id="SM01382"/>
    </source>
</evidence>
<sequence length="273" mass="29349">MTIKVYKPKTPGTRFKTGLDFSQITKTKPEKSLVAPLSKAGGRSGGRVTVRGKGGGHKRNLRIVDFTRNKRDIKARVAAIEYDPNRSANVALLHYLDGEKKYILAPLGLEVGNQIIAGEKADIKVGNALPVGKMPIGTVVHNVELTPGAGAQIVRSAGTGAIIAAKEGKWIHLKLPSKELRKINAACFATIGQVGNADWKNITFGKAGRLRHMGKKPKVRGVAMDPGSHPHGGGEGKSGIGMHPKTPWGKPAFKKTRSKNKPSGKFILQRKRK</sequence>
<evidence type="ECO:0000313" key="9">
    <source>
        <dbReference type="EMBL" id="OGE01751.1"/>
    </source>
</evidence>
<dbReference type="PIRSF" id="PIRSF002158">
    <property type="entry name" value="Ribosomal_L2"/>
    <property type="match status" value="1"/>
</dbReference>
<keyword evidence="2 5" id="KW-0689">Ribosomal protein</keyword>
<comment type="similarity">
    <text evidence="1 5">Belongs to the universal ribosomal protein uL2 family.</text>
</comment>
<feature type="region of interest" description="Disordered" evidence="6">
    <location>
        <begin position="221"/>
        <end position="273"/>
    </location>
</feature>
<feature type="region of interest" description="Disordered" evidence="6">
    <location>
        <begin position="33"/>
        <end position="56"/>
    </location>
</feature>
<dbReference type="InterPro" id="IPR008991">
    <property type="entry name" value="Translation_prot_SH3-like_sf"/>
</dbReference>
<evidence type="ECO:0000256" key="4">
    <source>
        <dbReference type="ARBA" id="ARBA00035242"/>
    </source>
</evidence>
<dbReference type="STRING" id="1797737.A2196_02600"/>
<dbReference type="GO" id="GO:0003735">
    <property type="term" value="F:structural constituent of ribosome"/>
    <property type="evidence" value="ECO:0007669"/>
    <property type="project" value="InterPro"/>
</dbReference>
<evidence type="ECO:0000256" key="2">
    <source>
        <dbReference type="ARBA" id="ARBA00022980"/>
    </source>
</evidence>
<feature type="compositionally biased region" description="Gly residues" evidence="6">
    <location>
        <begin position="230"/>
        <end position="239"/>
    </location>
</feature>
<comment type="caution">
    <text evidence="9">The sequence shown here is derived from an EMBL/GenBank/DDBJ whole genome shotgun (WGS) entry which is preliminary data.</text>
</comment>
<comment type="subunit">
    <text evidence="5">Part of the 50S ribosomal subunit. Forms a bridge to the 30S subunit in the 70S ribosome.</text>
</comment>
<dbReference type="PANTHER" id="PTHR13691:SF5">
    <property type="entry name" value="LARGE RIBOSOMAL SUBUNIT PROTEIN UL2M"/>
    <property type="match status" value="1"/>
</dbReference>
<keyword evidence="5" id="KW-0699">rRNA-binding</keyword>
<dbReference type="EMBL" id="MFCA01000025">
    <property type="protein sequence ID" value="OGE01751.1"/>
    <property type="molecule type" value="Genomic_DNA"/>
</dbReference>
<dbReference type="Proteomes" id="UP000176751">
    <property type="component" value="Unassembled WGS sequence"/>
</dbReference>
<name>A0A1F5HC87_9BACT</name>
<dbReference type="Pfam" id="PF03947">
    <property type="entry name" value="Ribosomal_L2_C"/>
    <property type="match status" value="1"/>
</dbReference>
<dbReference type="SUPFAM" id="SSF50249">
    <property type="entry name" value="Nucleic acid-binding proteins"/>
    <property type="match status" value="1"/>
</dbReference>
<dbReference type="GO" id="GO:0019843">
    <property type="term" value="F:rRNA binding"/>
    <property type="evidence" value="ECO:0007669"/>
    <property type="project" value="UniProtKB-UniRule"/>
</dbReference>
<evidence type="ECO:0000256" key="5">
    <source>
        <dbReference type="HAMAP-Rule" id="MF_01320"/>
    </source>
</evidence>
<dbReference type="InterPro" id="IPR002171">
    <property type="entry name" value="Ribosomal_uL2"/>
</dbReference>
<dbReference type="PANTHER" id="PTHR13691">
    <property type="entry name" value="RIBOSOMAL PROTEIN L2"/>
    <property type="match status" value="1"/>
</dbReference>
<dbReference type="Gene3D" id="2.40.50.140">
    <property type="entry name" value="Nucleic acid-binding proteins"/>
    <property type="match status" value="1"/>
</dbReference>